<dbReference type="AlphaFoldDB" id="A0A0P1A8E0"/>
<evidence type="ECO:0000313" key="1">
    <source>
        <dbReference type="EMBL" id="CEG36926.1"/>
    </source>
</evidence>
<dbReference type="GeneID" id="36399232"/>
<dbReference type="EMBL" id="CCYD01000252">
    <property type="protein sequence ID" value="CEG36926.1"/>
    <property type="molecule type" value="Genomic_DNA"/>
</dbReference>
<evidence type="ECO:0000313" key="2">
    <source>
        <dbReference type="Proteomes" id="UP000054928"/>
    </source>
</evidence>
<reference evidence="2" key="1">
    <citation type="submission" date="2014-09" db="EMBL/GenBank/DDBJ databases">
        <authorList>
            <person name="Sharma Rahul"/>
            <person name="Thines Marco"/>
        </authorList>
    </citation>
    <scope>NUCLEOTIDE SEQUENCE [LARGE SCALE GENOMIC DNA]</scope>
</reference>
<keyword evidence="2" id="KW-1185">Reference proteome</keyword>
<dbReference type="RefSeq" id="XP_024573295.1">
    <property type="nucleotide sequence ID" value="XM_024722194.1"/>
</dbReference>
<dbReference type="Proteomes" id="UP000054928">
    <property type="component" value="Unassembled WGS sequence"/>
</dbReference>
<protein>
    <submittedName>
        <fullName evidence="1">Uncharacterized protein</fullName>
    </submittedName>
</protein>
<organism evidence="1 2">
    <name type="scientific">Plasmopara halstedii</name>
    <name type="common">Downy mildew of sunflower</name>
    <dbReference type="NCBI Taxonomy" id="4781"/>
    <lineage>
        <taxon>Eukaryota</taxon>
        <taxon>Sar</taxon>
        <taxon>Stramenopiles</taxon>
        <taxon>Oomycota</taxon>
        <taxon>Peronosporomycetes</taxon>
        <taxon>Peronosporales</taxon>
        <taxon>Peronosporaceae</taxon>
        <taxon>Plasmopara</taxon>
    </lineage>
</organism>
<proteinExistence type="predicted"/>
<accession>A0A0P1A8E0</accession>
<name>A0A0P1A8E0_PLAHL</name>
<sequence>METTHLFSALYDAHSFYRQEWYNLFTDTGEADIHRTFYANRARFLQSLICATAIAKSIGT</sequence>